<dbReference type="Pfam" id="PF00008">
    <property type="entry name" value="EGF"/>
    <property type="match status" value="2"/>
</dbReference>
<dbReference type="PROSITE" id="PS00022">
    <property type="entry name" value="EGF_1"/>
    <property type="match status" value="1"/>
</dbReference>
<keyword evidence="5" id="KW-0325">Glycoprotein</keyword>
<keyword evidence="1 6" id="KW-0245">EGF-like domain</keyword>
<dbReference type="InterPro" id="IPR000152">
    <property type="entry name" value="EGF-type_Asp/Asn_hydroxyl_site"/>
</dbReference>
<feature type="domain" description="EGF-like" evidence="8">
    <location>
        <begin position="88"/>
        <end position="124"/>
    </location>
</feature>
<sequence>MKLGRSLRSGAILEPRVKWQPTEISWKHPRRNADFSNRGTADSGNYLIAISADRVRSPCEHDGICVNTPGSFACNCTQGFTGPRCETNVNECESHPCQNDGSCLDDPGTFRCVCMPGVPRMSPGDIRATEDERTTTPSSVSPSAFTVLFSAGLCGRPKVGSREEVVTRTDSKWTRVLASASNRILSTLAFTWDAASIGYYVTRWPANGGGLLARKRLTHLLGGDALKPDSHDSEGEGTTRPDTLSCRCDVIYLELSPGFYAHRGTRACSVLSGRRKKSRKGDGSYEAEKRARGSLWCSFLSFRRPPVTLSAQRNPKLTKEITPGLKKSAEEDTESKAIGNIRETAAARIP</sequence>
<accession>A0A310SAA1</accession>
<dbReference type="PANTHER" id="PTHR12916:SF10">
    <property type="entry name" value="NEUROGENIC LOCUS NOTCH HOMOLOG PROTEIN 2 PRECURSOR"/>
    <property type="match status" value="1"/>
</dbReference>
<dbReference type="SMART" id="SM00179">
    <property type="entry name" value="EGF_CA"/>
    <property type="match status" value="2"/>
</dbReference>
<dbReference type="AlphaFoldDB" id="A0A310SAA1"/>
<dbReference type="SMART" id="SM00181">
    <property type="entry name" value="EGF"/>
    <property type="match status" value="2"/>
</dbReference>
<evidence type="ECO:0000256" key="6">
    <source>
        <dbReference type="PROSITE-ProRule" id="PRU00076"/>
    </source>
</evidence>
<proteinExistence type="predicted"/>
<feature type="disulfide bond" evidence="6">
    <location>
        <begin position="76"/>
        <end position="85"/>
    </location>
</feature>
<dbReference type="EMBL" id="KQ766904">
    <property type="protein sequence ID" value="OAD53541.1"/>
    <property type="molecule type" value="Genomic_DNA"/>
</dbReference>
<dbReference type="SUPFAM" id="SSF57196">
    <property type="entry name" value="EGF/Laminin"/>
    <property type="match status" value="2"/>
</dbReference>
<protein>
    <submittedName>
        <fullName evidence="9">Neurogenic locus Notch protein</fullName>
    </submittedName>
</protein>
<reference evidence="9 10" key="1">
    <citation type="submission" date="2015-07" db="EMBL/GenBank/DDBJ databases">
        <title>The genome of Eufriesea mexicana.</title>
        <authorList>
            <person name="Pan H."/>
            <person name="Kapheim K."/>
        </authorList>
    </citation>
    <scope>NUCLEOTIDE SEQUENCE [LARGE SCALE GENOMIC DNA]</scope>
    <source>
        <strain evidence="9">0111107269</strain>
        <tissue evidence="9">Whole body</tissue>
    </source>
</reference>
<comment type="caution">
    <text evidence="6">Lacks conserved residue(s) required for the propagation of feature annotation.</text>
</comment>
<feature type="region of interest" description="Disordered" evidence="7">
    <location>
        <begin position="314"/>
        <end position="350"/>
    </location>
</feature>
<dbReference type="PROSITE" id="PS50026">
    <property type="entry name" value="EGF_3"/>
    <property type="match status" value="2"/>
</dbReference>
<dbReference type="FunFam" id="2.10.25.10:FF:000060">
    <property type="entry name" value="Neurogenic locus notch protein 1"/>
    <property type="match status" value="1"/>
</dbReference>
<evidence type="ECO:0000256" key="3">
    <source>
        <dbReference type="ARBA" id="ARBA00022737"/>
    </source>
</evidence>
<feature type="domain" description="EGF-like" evidence="8">
    <location>
        <begin position="51"/>
        <end position="86"/>
    </location>
</feature>
<dbReference type="FunFam" id="2.10.25.10:FF:000004">
    <property type="entry name" value="Neurogenic locus notch 1"/>
    <property type="match status" value="1"/>
</dbReference>
<evidence type="ECO:0000256" key="2">
    <source>
        <dbReference type="ARBA" id="ARBA00022729"/>
    </source>
</evidence>
<evidence type="ECO:0000256" key="1">
    <source>
        <dbReference type="ARBA" id="ARBA00022536"/>
    </source>
</evidence>
<keyword evidence="3" id="KW-0677">Repeat</keyword>
<evidence type="ECO:0000256" key="7">
    <source>
        <dbReference type="SAM" id="MobiDB-lite"/>
    </source>
</evidence>
<evidence type="ECO:0000256" key="4">
    <source>
        <dbReference type="ARBA" id="ARBA00023157"/>
    </source>
</evidence>
<evidence type="ECO:0000259" key="8">
    <source>
        <dbReference type="PROSITE" id="PS50026"/>
    </source>
</evidence>
<gene>
    <name evidence="9" type="ORF">WN48_09779</name>
</gene>
<keyword evidence="2" id="KW-0732">Signal</keyword>
<dbReference type="GO" id="GO:0007219">
    <property type="term" value="P:Notch signaling pathway"/>
    <property type="evidence" value="ECO:0007669"/>
    <property type="project" value="TreeGrafter"/>
</dbReference>
<evidence type="ECO:0000313" key="10">
    <source>
        <dbReference type="Proteomes" id="UP000250275"/>
    </source>
</evidence>
<dbReference type="InterPro" id="IPR018097">
    <property type="entry name" value="EGF_Ca-bd_CS"/>
</dbReference>
<dbReference type="PROSITE" id="PS00010">
    <property type="entry name" value="ASX_HYDROXYL"/>
    <property type="match status" value="2"/>
</dbReference>
<dbReference type="Gene3D" id="2.10.25.10">
    <property type="entry name" value="Laminin"/>
    <property type="match status" value="2"/>
</dbReference>
<keyword evidence="10" id="KW-1185">Reference proteome</keyword>
<dbReference type="InterPro" id="IPR000742">
    <property type="entry name" value="EGF"/>
</dbReference>
<dbReference type="GO" id="GO:0005112">
    <property type="term" value="F:Notch binding"/>
    <property type="evidence" value="ECO:0007669"/>
    <property type="project" value="TreeGrafter"/>
</dbReference>
<dbReference type="PANTHER" id="PTHR12916">
    <property type="entry name" value="CYTOCHROME C OXIDASE POLYPEPTIDE VIC-2"/>
    <property type="match status" value="1"/>
</dbReference>
<organism evidence="9 10">
    <name type="scientific">Eufriesea mexicana</name>
    <dbReference type="NCBI Taxonomy" id="516756"/>
    <lineage>
        <taxon>Eukaryota</taxon>
        <taxon>Metazoa</taxon>
        <taxon>Ecdysozoa</taxon>
        <taxon>Arthropoda</taxon>
        <taxon>Hexapoda</taxon>
        <taxon>Insecta</taxon>
        <taxon>Pterygota</taxon>
        <taxon>Neoptera</taxon>
        <taxon>Endopterygota</taxon>
        <taxon>Hymenoptera</taxon>
        <taxon>Apocrita</taxon>
        <taxon>Aculeata</taxon>
        <taxon>Apoidea</taxon>
        <taxon>Anthophila</taxon>
        <taxon>Apidae</taxon>
        <taxon>Eufriesea</taxon>
    </lineage>
</organism>
<dbReference type="InterPro" id="IPR001881">
    <property type="entry name" value="EGF-like_Ca-bd_dom"/>
</dbReference>
<dbReference type="Proteomes" id="UP000250275">
    <property type="component" value="Unassembled WGS sequence"/>
</dbReference>
<evidence type="ECO:0000256" key="5">
    <source>
        <dbReference type="ARBA" id="ARBA00023180"/>
    </source>
</evidence>
<dbReference type="GO" id="GO:0005509">
    <property type="term" value="F:calcium ion binding"/>
    <property type="evidence" value="ECO:0007669"/>
    <property type="project" value="InterPro"/>
</dbReference>
<keyword evidence="4 6" id="KW-1015">Disulfide bond</keyword>
<evidence type="ECO:0000313" key="9">
    <source>
        <dbReference type="EMBL" id="OAD53541.1"/>
    </source>
</evidence>
<dbReference type="PROSITE" id="PS01186">
    <property type="entry name" value="EGF_2"/>
    <property type="match status" value="1"/>
</dbReference>
<dbReference type="CDD" id="cd00054">
    <property type="entry name" value="EGF_CA"/>
    <property type="match status" value="2"/>
</dbReference>
<name>A0A310SAA1_9HYME</name>
<dbReference type="PROSITE" id="PS01187">
    <property type="entry name" value="EGF_CA"/>
    <property type="match status" value="1"/>
</dbReference>